<gene>
    <name evidence="6" type="ORF">DV706_13260</name>
</gene>
<dbReference type="GO" id="GO:0016887">
    <property type="term" value="F:ATP hydrolysis activity"/>
    <property type="evidence" value="ECO:0007669"/>
    <property type="project" value="InterPro"/>
</dbReference>
<feature type="region of interest" description="Disordered" evidence="4">
    <location>
        <begin position="225"/>
        <end position="249"/>
    </location>
</feature>
<evidence type="ECO:0000313" key="7">
    <source>
        <dbReference type="Proteomes" id="UP000296822"/>
    </source>
</evidence>
<sequence>MKITRIRLENFMPFYGTVEVEPYTEEEKPLVLVKGENDTGKTSFHTAIKYCLHGVDERSQRDQFINRKAATDGDGVSKVEISFVDDSGDVYTIERGVEFSQVANEDDRSADQFFIRVSDADGNTVVGNDDRRDNYSRFINQFIPENVADFFFFDAEQLEKFEEANDKQVRDAIETVLGIKEIENAVSDLKKREKNYEREYAKIESTVAEVEELQSDLTEILDKKEELEGPNGDGGKIQETKDKISTKRQKLQDIQSELETIEEGDDKRKDLEKVTENLQTVNKDLDDKLTERNTLRRRAGPLMAAVCAGTIQQLYDVEGTTDEADVINDVLGRDHCICGEPLDGDSDHREHLLDRYKELQSSERRKIAGLLDQASEGLNLGVRKELDRYQRLQKDIRQARTRKSDLKDRKETLEQELETIERKHLSDYKDQEEELEAEIEELESEVESYQKRVGELNNKRDSLRKRISSQKEASEEEERYQKLIELTGRCRDAMSDIRGELVDNRRQTVEEHASETFLKLTNRPNYYRGLRITENYELRVLTEESSRSIAEQRPSEGQKQIIAYAFIAGLSKYATRNAPVVVDTPIGRLDPTHKNNLLGYYHNFSDQVMILYQPNELEGSDIDHIAKRTSKHYEINHRDGDQESSQIDEVELSAKMITGDD</sequence>
<dbReference type="AlphaFoldDB" id="A0A4D6HQ84"/>
<feature type="domain" description="Rad50/SbcC-type AAA" evidence="5">
    <location>
        <begin position="5"/>
        <end position="225"/>
    </location>
</feature>
<dbReference type="PANTHER" id="PTHR32114">
    <property type="entry name" value="ABC TRANSPORTER ABCH.3"/>
    <property type="match status" value="1"/>
</dbReference>
<dbReference type="GO" id="GO:0006302">
    <property type="term" value="P:double-strand break repair"/>
    <property type="evidence" value="ECO:0007669"/>
    <property type="project" value="InterPro"/>
</dbReference>
<evidence type="ECO:0000256" key="4">
    <source>
        <dbReference type="SAM" id="MobiDB-lite"/>
    </source>
</evidence>
<feature type="compositionally biased region" description="Basic and acidic residues" evidence="4">
    <location>
        <begin position="236"/>
        <end position="245"/>
    </location>
</feature>
<evidence type="ECO:0000256" key="3">
    <source>
        <dbReference type="SAM" id="Coils"/>
    </source>
</evidence>
<dbReference type="RefSeq" id="WP_049889715.1">
    <property type="nucleotide sequence ID" value="NZ_CP031305.1"/>
</dbReference>
<evidence type="ECO:0000313" key="6">
    <source>
        <dbReference type="EMBL" id="QCC55346.1"/>
    </source>
</evidence>
<name>A0A4D6HQ84_9EURY</name>
<dbReference type="Proteomes" id="UP000296822">
    <property type="component" value="Chromosome"/>
</dbReference>
<organism evidence="6 7">
    <name type="scientific">Natronorubrum bangense</name>
    <dbReference type="NCBI Taxonomy" id="61858"/>
    <lineage>
        <taxon>Archaea</taxon>
        <taxon>Methanobacteriati</taxon>
        <taxon>Methanobacteriota</taxon>
        <taxon>Stenosarchaea group</taxon>
        <taxon>Halobacteria</taxon>
        <taxon>Halobacteriales</taxon>
        <taxon>Natrialbaceae</taxon>
        <taxon>Natronorubrum</taxon>
    </lineage>
</organism>
<dbReference type="KEGG" id="nbg:DV706_13260"/>
<proteinExistence type="inferred from homology"/>
<evidence type="ECO:0000259" key="5">
    <source>
        <dbReference type="Pfam" id="PF13476"/>
    </source>
</evidence>
<dbReference type="InterPro" id="IPR027417">
    <property type="entry name" value="P-loop_NTPase"/>
</dbReference>
<dbReference type="Gene3D" id="3.40.50.300">
    <property type="entry name" value="P-loop containing nucleotide triphosphate hydrolases"/>
    <property type="match status" value="2"/>
</dbReference>
<evidence type="ECO:0000256" key="1">
    <source>
        <dbReference type="ARBA" id="ARBA00023054"/>
    </source>
</evidence>
<dbReference type="InterPro" id="IPR038729">
    <property type="entry name" value="Rad50/SbcC_AAA"/>
</dbReference>
<dbReference type="Pfam" id="PF13476">
    <property type="entry name" value="AAA_23"/>
    <property type="match status" value="1"/>
</dbReference>
<dbReference type="SUPFAM" id="SSF52540">
    <property type="entry name" value="P-loop containing nucleoside triphosphate hydrolases"/>
    <property type="match status" value="2"/>
</dbReference>
<accession>A0A4D6HQ84</accession>
<dbReference type="GeneID" id="39852233"/>
<feature type="coiled-coil region" evidence="3">
    <location>
        <begin position="382"/>
        <end position="473"/>
    </location>
</feature>
<reference evidence="6 7" key="1">
    <citation type="journal article" date="2019" name="Nat. Commun.">
        <title>A new type of DNA phosphorothioation-based antiviral system in archaea.</title>
        <authorList>
            <person name="Xiong L."/>
            <person name="Liu S."/>
            <person name="Chen S."/>
            <person name="Xiao Y."/>
            <person name="Zhu B."/>
            <person name="Gao Y."/>
            <person name="Zhang Y."/>
            <person name="Chen B."/>
            <person name="Luo J."/>
            <person name="Deng Z."/>
            <person name="Chen X."/>
            <person name="Wang L."/>
            <person name="Chen S."/>
        </authorList>
    </citation>
    <scope>NUCLEOTIDE SEQUENCE [LARGE SCALE GENOMIC DNA]</scope>
    <source>
        <strain evidence="6 7">JCM 10635</strain>
    </source>
</reference>
<evidence type="ECO:0000256" key="2">
    <source>
        <dbReference type="ARBA" id="ARBA00049666"/>
    </source>
</evidence>
<comment type="similarity">
    <text evidence="2">Belongs to the Sph1/Sph2 family.</text>
</comment>
<dbReference type="PANTHER" id="PTHR32114:SF2">
    <property type="entry name" value="ABC TRANSPORTER ABCH.3"/>
    <property type="match status" value="1"/>
</dbReference>
<protein>
    <recommendedName>
        <fullName evidence="5">Rad50/SbcC-type AAA domain-containing protein</fullName>
    </recommendedName>
</protein>
<dbReference type="EMBL" id="CP031305">
    <property type="protein sequence ID" value="QCC55346.1"/>
    <property type="molecule type" value="Genomic_DNA"/>
</dbReference>
<keyword evidence="1 3" id="KW-0175">Coiled coil</keyword>